<reference evidence="2 3" key="1">
    <citation type="journal article" date="2016" name="Nat. Commun.">
        <title>Thousands of microbial genomes shed light on interconnected biogeochemical processes in an aquifer system.</title>
        <authorList>
            <person name="Anantharaman K."/>
            <person name="Brown C.T."/>
            <person name="Hug L.A."/>
            <person name="Sharon I."/>
            <person name="Castelle C.J."/>
            <person name="Probst A.J."/>
            <person name="Thomas B.C."/>
            <person name="Singh A."/>
            <person name="Wilkins M.J."/>
            <person name="Karaoz U."/>
            <person name="Brodie E.L."/>
            <person name="Williams K.H."/>
            <person name="Hubbard S.S."/>
            <person name="Banfield J.F."/>
        </authorList>
    </citation>
    <scope>NUCLEOTIDE SEQUENCE [LARGE SCALE GENOMIC DNA]</scope>
</reference>
<keyword evidence="1" id="KW-0812">Transmembrane</keyword>
<gene>
    <name evidence="2" type="ORF">A3F24_01150</name>
</gene>
<evidence type="ECO:0000313" key="2">
    <source>
        <dbReference type="EMBL" id="OGY58767.1"/>
    </source>
</evidence>
<dbReference type="Proteomes" id="UP000178515">
    <property type="component" value="Unassembled WGS sequence"/>
</dbReference>
<comment type="caution">
    <text evidence="2">The sequence shown here is derived from an EMBL/GenBank/DDBJ whole genome shotgun (WGS) entry which is preliminary data.</text>
</comment>
<protein>
    <recommendedName>
        <fullName evidence="4">Dipeptidylpeptidase IV N-terminal domain-containing protein</fullName>
    </recommendedName>
</protein>
<proteinExistence type="predicted"/>
<keyword evidence="1" id="KW-0472">Membrane</keyword>
<dbReference type="AlphaFoldDB" id="A0A1G1Z509"/>
<keyword evidence="1" id="KW-1133">Transmembrane helix</keyword>
<evidence type="ECO:0000256" key="1">
    <source>
        <dbReference type="SAM" id="Phobius"/>
    </source>
</evidence>
<dbReference type="STRING" id="1797689.A3F24_01150"/>
<sequence>MLMPPLPTDKNKLLPLFLIFVVIIGLGAFVVYKSFLRVTPETKQAITSSNASKVEKIASIPQEAGRFYISPDNSRVVYEVSSNEGKDLLIVDGVEYGPYDEIIEVVFSPNSRRTAWMVERANEMYVVINGKEKGPYNSRGSEYDFEGNLIFSPDGTHLAYEVLENNNFFVFVDDNKEGPYQAVRSKIFSANSQKLAYIATNQGESFVVVNGSRKKSYDSIEKFLQSEDLIFSSGDKPSYIVRQDEETYLVVGEKEKVLLVDNDDITTFTVSNDGQKFAYVAYQEEISRKGLLLLKKGYYVAIGSLESEEDIDGYFGPYGVDALWAYSTAWNLQFSPNSQQLAYFAVYEGEAFPKTYISAFTIRDLNNPAGTFNTGHPYVFEPPHAAAGSESYNELIWSGDSQKLAYSVKAFGDESYREFDIGGLFVVMDTEVNQTETRTGYYNVKDLVFSHDGRYLAYIAEEPSYDSKQFVVLNNEPKQAYEKIYNPYFTEDDNYLIYVARNGDEFSRVVEEIK</sequence>
<name>A0A1G1Z509_9BACT</name>
<organism evidence="2 3">
    <name type="scientific">Candidatus Colwellbacteria bacterium RIFCSPHIGHO2_12_FULL_44_17</name>
    <dbReference type="NCBI Taxonomy" id="1797689"/>
    <lineage>
        <taxon>Bacteria</taxon>
        <taxon>Candidatus Colwelliibacteriota</taxon>
    </lineage>
</organism>
<evidence type="ECO:0000313" key="3">
    <source>
        <dbReference type="Proteomes" id="UP000178515"/>
    </source>
</evidence>
<dbReference type="InterPro" id="IPR011042">
    <property type="entry name" value="6-blade_b-propeller_TolB-like"/>
</dbReference>
<dbReference type="Gene3D" id="2.120.10.30">
    <property type="entry name" value="TolB, C-terminal domain"/>
    <property type="match status" value="2"/>
</dbReference>
<evidence type="ECO:0008006" key="4">
    <source>
        <dbReference type="Google" id="ProtNLM"/>
    </source>
</evidence>
<dbReference type="EMBL" id="MHIX01000034">
    <property type="protein sequence ID" value="OGY58767.1"/>
    <property type="molecule type" value="Genomic_DNA"/>
</dbReference>
<dbReference type="SUPFAM" id="SSF82171">
    <property type="entry name" value="DPP6 N-terminal domain-like"/>
    <property type="match status" value="1"/>
</dbReference>
<feature type="transmembrane region" description="Helical" evidence="1">
    <location>
        <begin position="12"/>
        <end position="32"/>
    </location>
</feature>
<accession>A0A1G1Z509</accession>